<accession>A0A061S691</accession>
<feature type="non-terminal residue" evidence="1">
    <location>
        <position position="1"/>
    </location>
</feature>
<feature type="non-terminal residue" evidence="1">
    <location>
        <position position="160"/>
    </location>
</feature>
<sequence>VIPELHCVLIQFDDLSGTAETKSISFHKLVSASDSLILENLRELSGRRDAVASLGQKDISRSSIGVADSNPTRYHKYVALLESFSKQVFPLLDEAEKKKLRFDWNSPAAGLSNRFFSLASLNAERAMALHMYAAALRREAYSAAAAAAAAGSGVGEADSA</sequence>
<evidence type="ECO:0000313" key="1">
    <source>
        <dbReference type="EMBL" id="JAC80662.1"/>
    </source>
</evidence>
<dbReference type="Gene3D" id="1.25.40.280">
    <property type="entry name" value="alix/aip1 like domains"/>
    <property type="match status" value="1"/>
</dbReference>
<name>A0A061S691_9CHLO</name>
<dbReference type="AlphaFoldDB" id="A0A061S691"/>
<dbReference type="EMBL" id="GBEZ01004566">
    <property type="protein sequence ID" value="JAC80662.1"/>
    <property type="molecule type" value="Transcribed_RNA"/>
</dbReference>
<proteinExistence type="predicted"/>
<protein>
    <submittedName>
        <fullName evidence="1">Uncharacterized protein</fullName>
    </submittedName>
</protein>
<dbReference type="InterPro" id="IPR038499">
    <property type="entry name" value="BRO1_sf"/>
</dbReference>
<organism evidence="1">
    <name type="scientific">Tetraselmis sp. GSL018</name>
    <dbReference type="NCBI Taxonomy" id="582737"/>
    <lineage>
        <taxon>Eukaryota</taxon>
        <taxon>Viridiplantae</taxon>
        <taxon>Chlorophyta</taxon>
        <taxon>core chlorophytes</taxon>
        <taxon>Chlorodendrophyceae</taxon>
        <taxon>Chlorodendrales</taxon>
        <taxon>Chlorodendraceae</taxon>
        <taxon>Tetraselmis</taxon>
    </lineage>
</organism>
<reference evidence="1" key="1">
    <citation type="submission" date="2014-05" db="EMBL/GenBank/DDBJ databases">
        <title>The transcriptome of the halophilic microalga Tetraselmis sp. GSL018 isolated from the Great Salt Lake, Utah.</title>
        <authorList>
            <person name="Jinkerson R.E."/>
            <person name="D'Adamo S."/>
            <person name="Posewitz M.C."/>
        </authorList>
    </citation>
    <scope>NUCLEOTIDE SEQUENCE</scope>
    <source>
        <strain evidence="1">GSL018</strain>
    </source>
</reference>
<gene>
    <name evidence="1" type="ORF">TSPGSL018_9769</name>
</gene>